<dbReference type="AlphaFoldDB" id="A0AAJ5ZFZ0"/>
<organism evidence="8 9">
    <name type="scientific">Candidatus Lucifugimonas marina</name>
    <dbReference type="NCBI Taxonomy" id="3038979"/>
    <lineage>
        <taxon>Bacteria</taxon>
        <taxon>Bacillati</taxon>
        <taxon>Chloroflexota</taxon>
        <taxon>Dehalococcoidia</taxon>
        <taxon>SAR202 cluster</taxon>
        <taxon>Candidatus Lucifugimonadales</taxon>
        <taxon>Candidatus Lucifugimonadaceae</taxon>
        <taxon>Candidatus Lucifugimonas</taxon>
    </lineage>
</organism>
<accession>A0AAJ5ZFZ0</accession>
<dbReference type="Proteomes" id="UP001321249">
    <property type="component" value="Unassembled WGS sequence"/>
</dbReference>
<sequence>MANLWQKLTHHDGNGWWNLPHNKSNELNPEYEGPIGGAWFGNLWRTLTYGGVSHASAGFYWLVGFVLAIITLLELWLFTVETLGGWFIPILLLLSVGKFIGVVAYFMHLRFDHRMFTWFFASAMIVGILIFSLLLFLAENAHQKPLF</sequence>
<evidence type="ECO:0000256" key="3">
    <source>
        <dbReference type="ARBA" id="ARBA00022692"/>
    </source>
</evidence>
<dbReference type="InterPro" id="IPR005171">
    <property type="entry name" value="Cyt_c_oxidase_su4_prok"/>
</dbReference>
<evidence type="ECO:0000256" key="2">
    <source>
        <dbReference type="ARBA" id="ARBA00022475"/>
    </source>
</evidence>
<keyword evidence="2" id="KW-1003">Cell membrane</keyword>
<evidence type="ECO:0000313" key="10">
    <source>
        <dbReference type="Proteomes" id="UP001321249"/>
    </source>
</evidence>
<feature type="transmembrane region" description="Helical" evidence="6">
    <location>
        <begin position="118"/>
        <end position="138"/>
    </location>
</feature>
<evidence type="ECO:0000313" key="8">
    <source>
        <dbReference type="EMBL" id="WFG40494.1"/>
    </source>
</evidence>
<evidence type="ECO:0000256" key="6">
    <source>
        <dbReference type="SAM" id="Phobius"/>
    </source>
</evidence>
<evidence type="ECO:0000313" key="9">
    <source>
        <dbReference type="Proteomes" id="UP001219901"/>
    </source>
</evidence>
<reference evidence="9 10" key="1">
    <citation type="submission" date="2019-11" db="EMBL/GenBank/DDBJ databases">
        <authorList>
            <person name="Cho J.-C."/>
        </authorList>
    </citation>
    <scope>NUCLEOTIDE SEQUENCE [LARGE SCALE GENOMIC DNA]</scope>
    <source>
        <strain evidence="8 9">JH1073</strain>
        <strain evidence="7 10">JH702</strain>
    </source>
</reference>
<keyword evidence="9" id="KW-1185">Reference proteome</keyword>
<dbReference type="Proteomes" id="UP001219901">
    <property type="component" value="Chromosome"/>
</dbReference>
<dbReference type="EMBL" id="WMBE01000004">
    <property type="protein sequence ID" value="MDG0867890.1"/>
    <property type="molecule type" value="Genomic_DNA"/>
</dbReference>
<evidence type="ECO:0000313" key="7">
    <source>
        <dbReference type="EMBL" id="MDG0867890.1"/>
    </source>
</evidence>
<keyword evidence="5 6" id="KW-0472">Membrane</keyword>
<dbReference type="Pfam" id="PF03626">
    <property type="entry name" value="COX4_pro"/>
    <property type="match status" value="1"/>
</dbReference>
<reference evidence="8" key="2">
    <citation type="journal article" date="2023" name="Nat. Commun.">
        <title>Cultivation of marine bacteria of the SAR202 clade.</title>
        <authorList>
            <person name="Lim Y."/>
            <person name="Seo J.H."/>
            <person name="Giovannoni S.J."/>
            <person name="Kang I."/>
            <person name="Cho J.C."/>
        </authorList>
    </citation>
    <scope>NUCLEOTIDE SEQUENCE</scope>
    <source>
        <strain evidence="8">JH1073</strain>
    </source>
</reference>
<keyword evidence="4 6" id="KW-1133">Transmembrane helix</keyword>
<reference evidence="9" key="3">
    <citation type="submission" date="2023-06" db="EMBL/GenBank/DDBJ databases">
        <title>Pangenomics reveal diversification of enzyme families and niche specialization in globally abundant SAR202 bacteria.</title>
        <authorList>
            <person name="Saw J.H.W."/>
        </authorList>
    </citation>
    <scope>NUCLEOTIDE SEQUENCE [LARGE SCALE GENOMIC DNA]</scope>
    <source>
        <strain evidence="9">JH1073</strain>
    </source>
</reference>
<proteinExistence type="predicted"/>
<name>A0AAJ5ZFZ0_9CHLR</name>
<dbReference type="EMBL" id="CP046147">
    <property type="protein sequence ID" value="WFG40494.1"/>
    <property type="molecule type" value="Genomic_DNA"/>
</dbReference>
<evidence type="ECO:0008006" key="11">
    <source>
        <dbReference type="Google" id="ProtNLM"/>
    </source>
</evidence>
<evidence type="ECO:0000256" key="4">
    <source>
        <dbReference type="ARBA" id="ARBA00022989"/>
    </source>
</evidence>
<evidence type="ECO:0000256" key="5">
    <source>
        <dbReference type="ARBA" id="ARBA00023136"/>
    </source>
</evidence>
<evidence type="ECO:0000256" key="1">
    <source>
        <dbReference type="ARBA" id="ARBA00004651"/>
    </source>
</evidence>
<dbReference type="RefSeq" id="WP_342826645.1">
    <property type="nucleotide sequence ID" value="NZ_CP046146.1"/>
</dbReference>
<feature type="transmembrane region" description="Helical" evidence="6">
    <location>
        <begin position="86"/>
        <end position="106"/>
    </location>
</feature>
<protein>
    <recommendedName>
        <fullName evidence="11">Cytochrome C oxidase subunit IV</fullName>
    </recommendedName>
</protein>
<comment type="subcellular location">
    <subcellularLocation>
        <location evidence="1">Cell membrane</location>
        <topology evidence="1">Multi-pass membrane protein</topology>
    </subcellularLocation>
</comment>
<dbReference type="GO" id="GO:0005886">
    <property type="term" value="C:plasma membrane"/>
    <property type="evidence" value="ECO:0007669"/>
    <property type="project" value="UniProtKB-SubCell"/>
</dbReference>
<gene>
    <name evidence="7" type="ORF">GKO46_12515</name>
    <name evidence="8" type="ORF">GKO48_13090</name>
</gene>
<feature type="transmembrane region" description="Helical" evidence="6">
    <location>
        <begin position="59"/>
        <end position="80"/>
    </location>
</feature>
<keyword evidence="3 6" id="KW-0812">Transmembrane</keyword>